<dbReference type="GO" id="GO:0015074">
    <property type="term" value="P:DNA integration"/>
    <property type="evidence" value="ECO:0007669"/>
    <property type="project" value="UniProtKB-KW"/>
</dbReference>
<dbReference type="GO" id="GO:0003677">
    <property type="term" value="F:DNA binding"/>
    <property type="evidence" value="ECO:0007669"/>
    <property type="project" value="UniProtKB-UniRule"/>
</dbReference>
<evidence type="ECO:0000256" key="2">
    <source>
        <dbReference type="ARBA" id="ARBA00023125"/>
    </source>
</evidence>
<gene>
    <name evidence="7" type="ordered locus">CTO_p0008</name>
</gene>
<evidence type="ECO:0000256" key="4">
    <source>
        <dbReference type="PROSITE-ProRule" id="PRU01248"/>
    </source>
</evidence>
<organism evidence="7 8">
    <name type="scientific">Chlamydia trachomatis serovar A (strain A2497)</name>
    <dbReference type="NCBI Taxonomy" id="580047"/>
    <lineage>
        <taxon>Bacteria</taxon>
        <taxon>Pseudomonadati</taxon>
        <taxon>Chlamydiota</taxon>
        <taxon>Chlamydiia</taxon>
        <taxon>Chlamydiales</taxon>
        <taxon>Chlamydiaceae</taxon>
        <taxon>Chlamydia/Chlamydophila group</taxon>
        <taxon>Chlamydia</taxon>
    </lineage>
</organism>
<reference evidence="7 8" key="1">
    <citation type="journal article" date="2011" name="J. Exp. Med.">
        <title>A live-attenuated chlamydial vaccine protects against trachoma in nonhuman primates.</title>
        <authorList>
            <person name="Kari L."/>
            <person name="Whitmire W.M."/>
            <person name="Olivares-Zavaleta N."/>
            <person name="Goheen M.M."/>
            <person name="Taylor L.D."/>
            <person name="Carlson J.H."/>
            <person name="Sturdevant G.L."/>
            <person name="Lu C."/>
            <person name="Bakios L.E."/>
            <person name="Randall L.B."/>
            <person name="Parnell M.J."/>
            <person name="Zhong G."/>
            <person name="Caldwell H.D."/>
        </authorList>
    </citation>
    <scope>NUCLEOTIDE SEQUENCE [LARGE SCALE GENOMIC DNA]</scope>
    <source>
        <strain evidence="7 8">A2497</strain>
        <plasmid evidence="8">0001</plasmid>
    </source>
</reference>
<dbReference type="Gene3D" id="1.10.443.10">
    <property type="entry name" value="Intergrase catalytic core"/>
    <property type="match status" value="1"/>
</dbReference>
<dbReference type="InterPro" id="IPR013762">
    <property type="entry name" value="Integrase-like_cat_sf"/>
</dbReference>
<evidence type="ECO:0000256" key="3">
    <source>
        <dbReference type="ARBA" id="ARBA00023172"/>
    </source>
</evidence>
<dbReference type="PATRIC" id="fig|580047.4.peg.979"/>
<dbReference type="KEGG" id="cra:CTO_p0008"/>
<dbReference type="Pfam" id="PF00589">
    <property type="entry name" value="Phage_integrase"/>
    <property type="match status" value="1"/>
</dbReference>
<dbReference type="Proteomes" id="UP000009287">
    <property type="component" value="Plasmid p0001"/>
</dbReference>
<accession>G4NPQ6</accession>
<evidence type="ECO:0000313" key="8">
    <source>
        <dbReference type="Proteomes" id="UP000009287"/>
    </source>
</evidence>
<protein>
    <submittedName>
        <fullName evidence="7">Virulence plasmid integrase pGP8-D</fullName>
    </submittedName>
</protein>
<dbReference type="EMBL" id="CP002402">
    <property type="protein sequence ID" value="AEP35791.1"/>
    <property type="molecule type" value="Genomic_DNA"/>
</dbReference>
<dbReference type="InterPro" id="IPR044068">
    <property type="entry name" value="CB"/>
</dbReference>
<keyword evidence="7" id="KW-0614">Plasmid</keyword>
<sequence length="340" mass="39044">MRIGYITRDFMGKGILSLQQEMSLEYSEKSYQEVLKIRQESYWKRMKSFSLFEVIMHWTASLNKHTCRSYRGSFLSLEKIGLLSLDMNLQEFSLLNHNLILDAIKKVSSAKTSWTEGTKQVRAASYISLTRFLNRMTQGIVAIAQPSKQENSRTFFKTREIVKTDAMNSLQTASFLKELKKINARDWLIAQTMLQGGKRSSEVLSLEISQICFQQATISFSQLKNRQTEKRIIITYPQKFMHFLQEYIGQRRGFVFVTRSGKMVGLRQIARTFSQAGLQAAIPFKITPHVLRATAVTEYKRLGCSDSDIMKVTGHATAKMIFAYDKSSREDNASKKMALI</sequence>
<evidence type="ECO:0000313" key="7">
    <source>
        <dbReference type="EMBL" id="AEP35791.1"/>
    </source>
</evidence>
<dbReference type="PROSITE" id="PS51898">
    <property type="entry name" value="TYR_RECOMBINASE"/>
    <property type="match status" value="1"/>
</dbReference>
<dbReference type="SUPFAM" id="SSF56349">
    <property type="entry name" value="DNA breaking-rejoining enzymes"/>
    <property type="match status" value="1"/>
</dbReference>
<name>G4NPQ6_CHLT4</name>
<keyword evidence="1" id="KW-0229">DNA integration</keyword>
<dbReference type="GO" id="GO:0006310">
    <property type="term" value="P:DNA recombination"/>
    <property type="evidence" value="ECO:0007669"/>
    <property type="project" value="UniProtKB-KW"/>
</dbReference>
<geneLocation type="plasmid" evidence="8">
    <name>0001</name>
</geneLocation>
<dbReference type="CDD" id="cd00397">
    <property type="entry name" value="DNA_BRE_C"/>
    <property type="match status" value="1"/>
</dbReference>
<dbReference type="PROSITE" id="PS51900">
    <property type="entry name" value="CB"/>
    <property type="match status" value="1"/>
</dbReference>
<evidence type="ECO:0000259" key="5">
    <source>
        <dbReference type="PROSITE" id="PS51898"/>
    </source>
</evidence>
<feature type="domain" description="Core-binding (CB)" evidence="6">
    <location>
        <begin position="49"/>
        <end position="134"/>
    </location>
</feature>
<evidence type="ECO:0000256" key="1">
    <source>
        <dbReference type="ARBA" id="ARBA00022908"/>
    </source>
</evidence>
<evidence type="ECO:0000259" key="6">
    <source>
        <dbReference type="PROSITE" id="PS51900"/>
    </source>
</evidence>
<dbReference type="InterPro" id="IPR002104">
    <property type="entry name" value="Integrase_catalytic"/>
</dbReference>
<keyword evidence="3" id="KW-0233">DNA recombination</keyword>
<dbReference type="InterPro" id="IPR011010">
    <property type="entry name" value="DNA_brk_join_enz"/>
</dbReference>
<keyword evidence="2 4" id="KW-0238">DNA-binding</keyword>
<feature type="domain" description="Tyr recombinase" evidence="5">
    <location>
        <begin position="162"/>
        <end position="337"/>
    </location>
</feature>
<dbReference type="AlphaFoldDB" id="G4NPQ6"/>
<proteinExistence type="predicted"/>